<feature type="region of interest" description="Disordered" evidence="1">
    <location>
        <begin position="878"/>
        <end position="897"/>
    </location>
</feature>
<dbReference type="RefSeq" id="XP_019043432.1">
    <property type="nucleotide sequence ID" value="XM_019194596.1"/>
</dbReference>
<feature type="compositionally biased region" description="Pro residues" evidence="1">
    <location>
        <begin position="498"/>
        <end position="509"/>
    </location>
</feature>
<accession>A0A1B9FUB6</accession>
<dbReference type="EMBL" id="CP144548">
    <property type="protein sequence ID" value="WVW86817.1"/>
    <property type="molecule type" value="Genomic_DNA"/>
</dbReference>
<evidence type="ECO:0000313" key="4">
    <source>
        <dbReference type="Proteomes" id="UP000092730"/>
    </source>
</evidence>
<evidence type="ECO:0000313" key="3">
    <source>
        <dbReference type="EMBL" id="WVW86817.1"/>
    </source>
</evidence>
<feature type="compositionally biased region" description="Low complexity" evidence="1">
    <location>
        <begin position="1"/>
        <end position="11"/>
    </location>
</feature>
<feature type="region of interest" description="Disordered" evidence="1">
    <location>
        <begin position="207"/>
        <end position="296"/>
    </location>
</feature>
<reference evidence="2" key="3">
    <citation type="submission" date="2014-01" db="EMBL/GenBank/DDBJ databases">
        <title>Evolution of pathogenesis and genome organization in the Tremellales.</title>
        <authorList>
            <person name="Cuomo C."/>
            <person name="Litvintseva A."/>
            <person name="Heitman J."/>
            <person name="Chen Y."/>
            <person name="Sun S."/>
            <person name="Springer D."/>
            <person name="Dromer F."/>
            <person name="Young S."/>
            <person name="Zeng Q."/>
            <person name="Chapman S."/>
            <person name="Gujja S."/>
            <person name="Saif S."/>
            <person name="Birren B."/>
        </authorList>
    </citation>
    <scope>NUCLEOTIDE SEQUENCE</scope>
    <source>
        <strain evidence="2">CBS 10118</strain>
    </source>
</reference>
<dbReference type="EMBL" id="KI894025">
    <property type="protein sequence ID" value="OCF22362.1"/>
    <property type="molecule type" value="Genomic_DNA"/>
</dbReference>
<reference evidence="3" key="2">
    <citation type="submission" date="2013-07" db="EMBL/GenBank/DDBJ databases">
        <authorList>
            <consortium name="The Broad Institute Genome Sequencing Platform"/>
            <person name="Cuomo C."/>
            <person name="Litvintseva A."/>
            <person name="Chen Y."/>
            <person name="Heitman J."/>
            <person name="Sun S."/>
            <person name="Springer D."/>
            <person name="Dromer F."/>
            <person name="Young S.K."/>
            <person name="Zeng Q."/>
            <person name="Gargeya S."/>
            <person name="Fitzgerald M."/>
            <person name="Abouelleil A."/>
            <person name="Alvarado L."/>
            <person name="Berlin A.M."/>
            <person name="Chapman S.B."/>
            <person name="Dewar J."/>
            <person name="Goldberg J."/>
            <person name="Griggs A."/>
            <person name="Gujja S."/>
            <person name="Hansen M."/>
            <person name="Howarth C."/>
            <person name="Imamovic A."/>
            <person name="Larimer J."/>
            <person name="McCowan C."/>
            <person name="Murphy C."/>
            <person name="Pearson M."/>
            <person name="Priest M."/>
            <person name="Roberts A."/>
            <person name="Saif S."/>
            <person name="Shea T."/>
            <person name="Sykes S."/>
            <person name="Wortman J."/>
            <person name="Nusbaum C."/>
            <person name="Birren B."/>
        </authorList>
    </citation>
    <scope>NUCLEOTIDE SEQUENCE</scope>
    <source>
        <strain evidence="3">CBS 10118</strain>
    </source>
</reference>
<dbReference type="STRING" id="1296100.A0A1B9FUB6"/>
<feature type="compositionally biased region" description="Polar residues" evidence="1">
    <location>
        <begin position="278"/>
        <end position="289"/>
    </location>
</feature>
<evidence type="ECO:0000313" key="2">
    <source>
        <dbReference type="EMBL" id="OCF22362.1"/>
    </source>
</evidence>
<feature type="compositionally biased region" description="Polar residues" evidence="1">
    <location>
        <begin position="558"/>
        <end position="570"/>
    </location>
</feature>
<dbReference type="OrthoDB" id="2348945at2759"/>
<feature type="region of interest" description="Disordered" evidence="1">
    <location>
        <begin position="109"/>
        <end position="139"/>
    </location>
</feature>
<feature type="compositionally biased region" description="Basic and acidic residues" evidence="1">
    <location>
        <begin position="721"/>
        <end position="732"/>
    </location>
</feature>
<feature type="region of interest" description="Disordered" evidence="1">
    <location>
        <begin position="697"/>
        <end position="846"/>
    </location>
</feature>
<feature type="region of interest" description="Disordered" evidence="1">
    <location>
        <begin position="1"/>
        <end position="21"/>
    </location>
</feature>
<name>A0A1B9FUB6_9TREE</name>
<dbReference type="KEGG" id="kbi:30212408"/>
<organism evidence="2">
    <name type="scientific">Kwoniella bestiolae CBS 10118</name>
    <dbReference type="NCBI Taxonomy" id="1296100"/>
    <lineage>
        <taxon>Eukaryota</taxon>
        <taxon>Fungi</taxon>
        <taxon>Dikarya</taxon>
        <taxon>Basidiomycota</taxon>
        <taxon>Agaricomycotina</taxon>
        <taxon>Tremellomycetes</taxon>
        <taxon>Tremellales</taxon>
        <taxon>Cryptococcaceae</taxon>
        <taxon>Kwoniella</taxon>
    </lineage>
</organism>
<proteinExistence type="predicted"/>
<feature type="region of interest" description="Disordered" evidence="1">
    <location>
        <begin position="458"/>
        <end position="570"/>
    </location>
</feature>
<feature type="compositionally biased region" description="Low complexity" evidence="1">
    <location>
        <begin position="257"/>
        <end position="277"/>
    </location>
</feature>
<keyword evidence="4" id="KW-1185">Reference proteome</keyword>
<feature type="compositionally biased region" description="Polar residues" evidence="1">
    <location>
        <begin position="475"/>
        <end position="491"/>
    </location>
</feature>
<reference evidence="3" key="4">
    <citation type="submission" date="2024-02" db="EMBL/GenBank/DDBJ databases">
        <title>Comparative genomics of Cryptococcus and Kwoniella reveals pathogenesis evolution and contrasting modes of karyotype evolution via chromosome fusion or intercentromeric recombination.</title>
        <authorList>
            <person name="Coelho M.A."/>
            <person name="David-Palma M."/>
            <person name="Shea T."/>
            <person name="Bowers K."/>
            <person name="McGinley-Smith S."/>
            <person name="Mohammad A.W."/>
            <person name="Gnirke A."/>
            <person name="Yurkov A.M."/>
            <person name="Nowrousian M."/>
            <person name="Sun S."/>
            <person name="Cuomo C.A."/>
            <person name="Heitman J."/>
        </authorList>
    </citation>
    <scope>NUCLEOTIDE SEQUENCE</scope>
    <source>
        <strain evidence="3">CBS 10118</strain>
    </source>
</reference>
<dbReference type="VEuPathDB" id="FungiDB:I302_08009"/>
<gene>
    <name evidence="2" type="ORF">I302_08009</name>
    <name evidence="3" type="ORF">I302_108872</name>
</gene>
<feature type="compositionally biased region" description="Polar residues" evidence="1">
    <location>
        <begin position="222"/>
        <end position="252"/>
    </location>
</feature>
<reference evidence="2" key="1">
    <citation type="submission" date="2013-07" db="EMBL/GenBank/DDBJ databases">
        <title>The Genome Sequence of Cryptococcus bestiolae CBS10118.</title>
        <authorList>
            <consortium name="The Broad Institute Genome Sequencing Platform"/>
            <person name="Cuomo C."/>
            <person name="Litvintseva A."/>
            <person name="Chen Y."/>
            <person name="Heitman J."/>
            <person name="Sun S."/>
            <person name="Springer D."/>
            <person name="Dromer F."/>
            <person name="Young S.K."/>
            <person name="Zeng Q."/>
            <person name="Gargeya S."/>
            <person name="Fitzgerald M."/>
            <person name="Abouelleil A."/>
            <person name="Alvarado L."/>
            <person name="Berlin A.M."/>
            <person name="Chapman S.B."/>
            <person name="Dewar J."/>
            <person name="Goldberg J."/>
            <person name="Griggs A."/>
            <person name="Gujja S."/>
            <person name="Hansen M."/>
            <person name="Howarth C."/>
            <person name="Imamovic A."/>
            <person name="Larimer J."/>
            <person name="McCowan C."/>
            <person name="Murphy C."/>
            <person name="Pearson M."/>
            <person name="Priest M."/>
            <person name="Roberts A."/>
            <person name="Saif S."/>
            <person name="Shea T."/>
            <person name="Sykes S."/>
            <person name="Wortman J."/>
            <person name="Nusbaum C."/>
            <person name="Birren B."/>
        </authorList>
    </citation>
    <scope>NUCLEOTIDE SEQUENCE [LARGE SCALE GENOMIC DNA]</scope>
    <source>
        <strain evidence="2">CBS 10118</strain>
    </source>
</reference>
<sequence>MSTSTISSSSTRNHPHQTRYHPYSLDSNLLAYRHTGPPSIASTSTTSSAPSIASSSATIVPSLTLQRQDGLRIKVNTSVAPSSHIWDEFYNEHGRPQPAHHGDGMEIHEEEPEATTPRLPPSSFQHPPEPDLNPANYNFNEDTTISELLSMFELPINTEAQTQIGTSSHHLPATNTLGDYPGAEFLNLPDTASTMDAQFPGLDEFDFTQFNFDNPPIPAANEPSNSTATLENGHSEEVATQSSGFDRAQNSMEIGLNSSNSNSNSDTPPNNPNTSTSQIEPSPSVQPSTGGEKHTCTYTVPLPLQTLATSNTPIVGEASPIPNEENNKTSSTLLSSNNCTPLVIGSSSSSSSSYPHLKRMKMKALSTDKDVIRFQKEVLNVAAKFYTDLADVFGNTPSETIKLGMSRTGVLVEDDTISDVLEDIKSLCARLTAKASDIPGYPADDDDVNMSGDEVPPPTLLVPPVTYRSTHKTAQKGSSTEPIDLTASTPRSEGVTPAAPPHVPLPPSIPVVAASQKTPARINHVSTPRSSPPYPGSRRKRLHDPFTPESLGAGPSSVLPTANTSPLCPGSTPSMPFNAYTPAHSLPAQTPLARMLLDLPPLPNPTNRVIHGPWKPSEVERLRTLVAFSQDVEDNAPIDHTDWSWVVDNFGGTRNRHQVLIKAVELGLRETSTHHSRRIKQKGYRDALAAMEDELGATSTKPLPSPLPPLLPSAQITPRPPRPDAAARRHSEVAPVDHIGPGESGKLVKTSLMLGEGGRRESDGGVVSEPTLGRDTSLHPIKAAPRALDLSSPRDRRDSPSQAQTRTSPIRPPHTPRSKLNTMGFKPYAHPSSAPPQPLSTRHGWRLVNDGRPSVISPTFGRFAMKGLGYGYQYRLGAISGPGERGGGDGEGGEKDG</sequence>
<feature type="compositionally biased region" description="Basic and acidic residues" evidence="1">
    <location>
        <begin position="886"/>
        <end position="897"/>
    </location>
</feature>
<dbReference type="GeneID" id="30212408"/>
<evidence type="ECO:0000256" key="1">
    <source>
        <dbReference type="SAM" id="MobiDB-lite"/>
    </source>
</evidence>
<dbReference type="AlphaFoldDB" id="A0A1B9FUB6"/>
<dbReference type="Proteomes" id="UP000092730">
    <property type="component" value="Chromosome 8"/>
</dbReference>
<protein>
    <submittedName>
        <fullName evidence="2">Uncharacterized protein</fullName>
    </submittedName>
</protein>